<accession>A0ABT2DRV4</accession>
<dbReference type="EMBL" id="JANTOO010000014">
    <property type="protein sequence ID" value="MCS1397501.1"/>
    <property type="molecule type" value="Genomic_DNA"/>
</dbReference>
<proteinExistence type="predicted"/>
<comment type="caution">
    <text evidence="1">The sequence shown here is derived from an EMBL/GenBank/DDBJ whole genome shotgun (WGS) entry which is preliminary data.</text>
</comment>
<keyword evidence="2" id="KW-1185">Reference proteome</keyword>
<dbReference type="InterPro" id="IPR010633">
    <property type="entry name" value="Phage_lambda_GpZ"/>
</dbReference>
<protein>
    <submittedName>
        <fullName evidence="1">Phage tail protein</fullName>
    </submittedName>
</protein>
<evidence type="ECO:0000313" key="1">
    <source>
        <dbReference type="EMBL" id="MCS1397501.1"/>
    </source>
</evidence>
<dbReference type="Proteomes" id="UP001525021">
    <property type="component" value="Unassembled WGS sequence"/>
</dbReference>
<organism evidence="1 2">
    <name type="scientific">Lysinibacillus pinottii</name>
    <dbReference type="NCBI Taxonomy" id="2973932"/>
    <lineage>
        <taxon>Bacteria</taxon>
        <taxon>Bacillati</taxon>
        <taxon>Bacillota</taxon>
        <taxon>Bacilli</taxon>
        <taxon>Bacillales</taxon>
        <taxon>Bacillaceae</taxon>
        <taxon>Lysinibacillus</taxon>
    </lineage>
</organism>
<dbReference type="Pfam" id="PF06763">
    <property type="entry name" value="Minor_tail_Z"/>
    <property type="match status" value="1"/>
</dbReference>
<dbReference type="RefSeq" id="WP_012295290.1">
    <property type="nucleotide sequence ID" value="NZ_JANTOO010000014.1"/>
</dbReference>
<reference evidence="1 2" key="1">
    <citation type="submission" date="2022-08" db="EMBL/GenBank/DDBJ databases">
        <title>Lysinibacillus sequencing.</title>
        <authorList>
            <person name="Dunlap C."/>
        </authorList>
    </citation>
    <scope>NUCLEOTIDE SEQUENCE [LARGE SCALE GENOMIC DNA]</scope>
    <source>
        <strain evidence="1 2">PB211</strain>
    </source>
</reference>
<sequence>MIQIRLENIERIEQLFENTPREAKTVLWRAINRSATAVKTRTSVTIRKHYIVKAEDVKKRIKIRKASLNNLSAQIRASGPVTPIMKFDVRPTSPKSSQVTARVLKRGSRKKIDSGFIARTGNGHVNVFTRVGSSRFPIQGRYGPSIAQMMGKDVLIEDITERGQTVLNERLNHDLNRLLQGGV</sequence>
<name>A0ABT2DRV4_9BACI</name>
<gene>
    <name evidence="1" type="ORF">NXZ79_15830</name>
</gene>
<evidence type="ECO:0000313" key="2">
    <source>
        <dbReference type="Proteomes" id="UP001525021"/>
    </source>
</evidence>